<gene>
    <name evidence="1" type="ORF">NUW58_g10814</name>
</gene>
<dbReference type="Proteomes" id="UP001143856">
    <property type="component" value="Unassembled WGS sequence"/>
</dbReference>
<protein>
    <submittedName>
        <fullName evidence="1">Uncharacterized protein</fullName>
    </submittedName>
</protein>
<reference evidence="1" key="1">
    <citation type="submission" date="2022-10" db="EMBL/GenBank/DDBJ databases">
        <title>Genome Sequence of Xylaria curta.</title>
        <authorList>
            <person name="Buettner E."/>
        </authorList>
    </citation>
    <scope>NUCLEOTIDE SEQUENCE</scope>
    <source>
        <strain evidence="1">Babe10</strain>
    </source>
</reference>
<dbReference type="EMBL" id="JAPDGR010005422">
    <property type="protein sequence ID" value="KAJ2965814.1"/>
    <property type="molecule type" value="Genomic_DNA"/>
</dbReference>
<keyword evidence="2" id="KW-1185">Reference proteome</keyword>
<sequence>MLAGVLVGYNDDQLADLAVLHPLVELRHDLLDVGFDLVVGGHEHIEAIFLDSVCGFYSYAVKSSAGYTPLWNLCDVVSVPGLDGIECRISRRVYTSTKSVQYATSFALPLRDSLWTLDLSFSAVAGGILMAVAVDQLAWLDRKKRAHRDGDEQNALHDLAHSADR</sequence>
<evidence type="ECO:0000313" key="2">
    <source>
        <dbReference type="Proteomes" id="UP001143856"/>
    </source>
</evidence>
<accession>A0ACC1MHS4</accession>
<organism evidence="1 2">
    <name type="scientific">Xylaria curta</name>
    <dbReference type="NCBI Taxonomy" id="42375"/>
    <lineage>
        <taxon>Eukaryota</taxon>
        <taxon>Fungi</taxon>
        <taxon>Dikarya</taxon>
        <taxon>Ascomycota</taxon>
        <taxon>Pezizomycotina</taxon>
        <taxon>Sordariomycetes</taxon>
        <taxon>Xylariomycetidae</taxon>
        <taxon>Xylariales</taxon>
        <taxon>Xylariaceae</taxon>
        <taxon>Xylaria</taxon>
    </lineage>
</organism>
<evidence type="ECO:0000313" key="1">
    <source>
        <dbReference type="EMBL" id="KAJ2965814.1"/>
    </source>
</evidence>
<proteinExistence type="predicted"/>
<comment type="caution">
    <text evidence="1">The sequence shown here is derived from an EMBL/GenBank/DDBJ whole genome shotgun (WGS) entry which is preliminary data.</text>
</comment>
<name>A0ACC1MHS4_9PEZI</name>